<dbReference type="PANTHER" id="PTHR41151">
    <property type="entry name" value="PARTNER OF BURSICON"/>
    <property type="match status" value="1"/>
</dbReference>
<reference evidence="2" key="1">
    <citation type="submission" date="2017-09" db="EMBL/GenBank/DDBJ databases">
        <title>Contemporary evolution of a Lepidopteran species, Heliothis virescens, in response to modern agricultural practices.</title>
        <authorList>
            <person name="Fritz M.L."/>
            <person name="Deyonke A.M."/>
            <person name="Papanicolaou A."/>
            <person name="Micinski S."/>
            <person name="Westbrook J."/>
            <person name="Gould F."/>
        </authorList>
    </citation>
    <scope>NUCLEOTIDE SEQUENCE [LARGE SCALE GENOMIC DNA]</scope>
    <source>
        <strain evidence="2">HvINT-</strain>
        <tissue evidence="2">Whole body</tissue>
    </source>
</reference>
<dbReference type="GO" id="GO:0031395">
    <property type="term" value="C:bursicon neuropeptide hormone complex"/>
    <property type="evidence" value="ECO:0007669"/>
    <property type="project" value="InterPro"/>
</dbReference>
<dbReference type="EMBL" id="NWSH01000020">
    <property type="protein sequence ID" value="PCG80722.1"/>
    <property type="molecule type" value="Genomic_DNA"/>
</dbReference>
<feature type="chain" id="PRO_5012901352" description="Partner of bursicon" evidence="1">
    <location>
        <begin position="27"/>
        <end position="139"/>
    </location>
</feature>
<dbReference type="GO" id="GO:0007186">
    <property type="term" value="P:G protein-coupled receptor signaling pathway"/>
    <property type="evidence" value="ECO:0007669"/>
    <property type="project" value="TreeGrafter"/>
</dbReference>
<comment type="caution">
    <text evidence="2">The sequence shown here is derived from an EMBL/GenBank/DDBJ whole genome shotgun (WGS) entry which is preliminary data.</text>
</comment>
<gene>
    <name evidence="2" type="ORF">B5V51_3742</name>
</gene>
<keyword evidence="1" id="KW-0732">Signal</keyword>
<dbReference type="AlphaFoldDB" id="A0A2A4KAP0"/>
<dbReference type="GO" id="GO:0005184">
    <property type="term" value="F:neuropeptide hormone activity"/>
    <property type="evidence" value="ECO:0007669"/>
    <property type="project" value="InterPro"/>
</dbReference>
<feature type="signal peptide" evidence="1">
    <location>
        <begin position="1"/>
        <end position="26"/>
    </location>
</feature>
<dbReference type="GO" id="GO:0001664">
    <property type="term" value="F:G protein-coupled receptor binding"/>
    <property type="evidence" value="ECO:0007669"/>
    <property type="project" value="InterPro"/>
</dbReference>
<dbReference type="STRING" id="7102.A0A2A4KAP0"/>
<evidence type="ECO:0000313" key="2">
    <source>
        <dbReference type="EMBL" id="PCG80722.1"/>
    </source>
</evidence>
<evidence type="ECO:0000256" key="1">
    <source>
        <dbReference type="SAM" id="SignalP"/>
    </source>
</evidence>
<proteinExistence type="predicted"/>
<protein>
    <recommendedName>
        <fullName evidence="3">Partner of bursicon</fullName>
    </recommendedName>
</protein>
<dbReference type="Gene3D" id="2.10.90.10">
    <property type="entry name" value="Cystine-knot cytokines"/>
    <property type="match status" value="1"/>
</dbReference>
<sequence length="139" mass="15879">MYSTTYKILSIYAIQLLFTLVLNCAAEEPCETIPTEIHVTKEEYDDMGRLVRSCSGEVSVNKCEGMCNSQVRPSISAPTGFSKDCFCCRENFLRERLVTLTHCYDPDGVRLEDEDTAIMEVRLREPDDCKCYKCGDYSR</sequence>
<organism evidence="2">
    <name type="scientific">Heliothis virescens</name>
    <name type="common">Tobacco budworm moth</name>
    <dbReference type="NCBI Taxonomy" id="7102"/>
    <lineage>
        <taxon>Eukaryota</taxon>
        <taxon>Metazoa</taxon>
        <taxon>Ecdysozoa</taxon>
        <taxon>Arthropoda</taxon>
        <taxon>Hexapoda</taxon>
        <taxon>Insecta</taxon>
        <taxon>Pterygota</taxon>
        <taxon>Neoptera</taxon>
        <taxon>Endopterygota</taxon>
        <taxon>Lepidoptera</taxon>
        <taxon>Glossata</taxon>
        <taxon>Ditrysia</taxon>
        <taxon>Noctuoidea</taxon>
        <taxon>Noctuidae</taxon>
        <taxon>Heliothinae</taxon>
        <taxon>Heliothis</taxon>
    </lineage>
</organism>
<accession>A0A2A4KAP0</accession>
<evidence type="ECO:0008006" key="3">
    <source>
        <dbReference type="Google" id="ProtNLM"/>
    </source>
</evidence>
<dbReference type="InterPro" id="IPR029034">
    <property type="entry name" value="Cystine-knot_cytokine"/>
</dbReference>
<dbReference type="InterPro" id="IPR034441">
    <property type="entry name" value="Bursicon_suB"/>
</dbReference>
<dbReference type="PANTHER" id="PTHR41151:SF1">
    <property type="entry name" value="PARTNER OF BURSICON"/>
    <property type="match status" value="1"/>
</dbReference>
<name>A0A2A4KAP0_HELVI</name>